<comment type="similarity">
    <text evidence="1">Belongs to the outer membrane factor (OMF) (TC 1.B.17) family.</text>
</comment>
<feature type="signal peptide" evidence="3">
    <location>
        <begin position="1"/>
        <end position="19"/>
    </location>
</feature>
<dbReference type="Gene3D" id="1.20.1600.10">
    <property type="entry name" value="Outer membrane efflux proteins (OEP)"/>
    <property type="match status" value="1"/>
</dbReference>
<evidence type="ECO:0000256" key="2">
    <source>
        <dbReference type="SAM" id="MobiDB-lite"/>
    </source>
</evidence>
<dbReference type="Pfam" id="PF02321">
    <property type="entry name" value="OEP"/>
    <property type="match status" value="2"/>
</dbReference>
<dbReference type="Proteomes" id="UP000320179">
    <property type="component" value="Chromosome"/>
</dbReference>
<evidence type="ECO:0000313" key="5">
    <source>
        <dbReference type="Proteomes" id="UP000320179"/>
    </source>
</evidence>
<dbReference type="InterPro" id="IPR010131">
    <property type="entry name" value="MdtP/NodT-like"/>
</dbReference>
<name>A0AAE6G6U3_MYXXA</name>
<evidence type="ECO:0000256" key="3">
    <source>
        <dbReference type="SAM" id="SignalP"/>
    </source>
</evidence>
<accession>A0AAE6G6U3</accession>
<feature type="region of interest" description="Disordered" evidence="2">
    <location>
        <begin position="24"/>
        <end position="52"/>
    </location>
</feature>
<dbReference type="AlphaFoldDB" id="A0AAE6G6U3"/>
<evidence type="ECO:0000256" key="1">
    <source>
        <dbReference type="ARBA" id="ARBA00007613"/>
    </source>
</evidence>
<gene>
    <name evidence="4" type="ORF">BHS09_36280</name>
</gene>
<dbReference type="EMBL" id="CP017174">
    <property type="protein sequence ID" value="QDE72002.1"/>
    <property type="molecule type" value="Genomic_DNA"/>
</dbReference>
<dbReference type="SUPFAM" id="SSF56954">
    <property type="entry name" value="Outer membrane efflux proteins (OEP)"/>
    <property type="match status" value="1"/>
</dbReference>
<keyword evidence="3" id="KW-0732">Signal</keyword>
<dbReference type="PANTHER" id="PTHR30203">
    <property type="entry name" value="OUTER MEMBRANE CATION EFFLUX PROTEIN"/>
    <property type="match status" value="1"/>
</dbReference>
<reference evidence="4 5" key="1">
    <citation type="journal article" date="2019" name="Science">
        <title>Social genes are selection hotspots in kin groups of a soil microbe.</title>
        <authorList>
            <person name="Wielgoss S."/>
            <person name="Wolfensberger R."/>
            <person name="Sun L."/>
            <person name="Fiegna F."/>
            <person name="Velicer G.J."/>
        </authorList>
    </citation>
    <scope>NUCLEOTIDE SEQUENCE [LARGE SCALE GENOMIC DNA]</scope>
    <source>
        <strain evidence="4 5">MC3.5.9c15</strain>
    </source>
</reference>
<protein>
    <submittedName>
        <fullName evidence="4">MFP transporter</fullName>
    </submittedName>
</protein>
<organism evidence="4 5">
    <name type="scientific">Myxococcus xanthus</name>
    <dbReference type="NCBI Taxonomy" id="34"/>
    <lineage>
        <taxon>Bacteria</taxon>
        <taxon>Pseudomonadati</taxon>
        <taxon>Myxococcota</taxon>
        <taxon>Myxococcia</taxon>
        <taxon>Myxococcales</taxon>
        <taxon>Cystobacterineae</taxon>
        <taxon>Myxococcaceae</taxon>
        <taxon>Myxococcus</taxon>
    </lineage>
</organism>
<dbReference type="RefSeq" id="WP_140800438.1">
    <property type="nucleotide sequence ID" value="NZ_CP017173.1"/>
</dbReference>
<proteinExistence type="inferred from homology"/>
<dbReference type="InterPro" id="IPR003423">
    <property type="entry name" value="OMP_efflux"/>
</dbReference>
<feature type="chain" id="PRO_5041937020" evidence="3">
    <location>
        <begin position="20"/>
        <end position="493"/>
    </location>
</feature>
<sequence length="493" mass="52346">MNALLLAALLSHASSLLLAQAGPGTDAGVEPPATRAPVLSPETPEPPRFPVSDPLLEPIPPAEMQVATWDEALHLLRQRSTSLYTALAQVESAAGVQRIALAALLPTLTGTVSVQYNVLNPNATPLLGGGGGGGGGVGGGIGGGIGGDVGGAQSPGLTRPPFLGLLNATQPLFNLPSIIALGTAREARRTANLSLAETRRQLTSALAQSLVLVAAQERMAEVNRVNLRTALERLALTERRFELGAGTRLDVVRVQQDTETARNLVVLGDETLRKARETLGLVLGIPQGVGLVRGVQLETLLQHSRRDCQQLESLDRRADIAVARSRRTLAERQVSEVKARYAPTLALTSTTLALTVEEGFVTVPVWNIGASLVLPFWDGGAREGQLWQTRAGVEVAKQGLVELERTASVEVLQARRAVQVADAAARIAGRGRALAEENDRLTRRSFEVGTGTSLELIQTASDLRQAELLLVVREFELEQARVAAFLTEAACDW</sequence>
<dbReference type="PANTHER" id="PTHR30203:SF29">
    <property type="entry name" value="PROTEIN CYAE"/>
    <property type="match status" value="1"/>
</dbReference>
<evidence type="ECO:0000313" key="4">
    <source>
        <dbReference type="EMBL" id="QDE72002.1"/>
    </source>
</evidence>
<dbReference type="GO" id="GO:0015562">
    <property type="term" value="F:efflux transmembrane transporter activity"/>
    <property type="evidence" value="ECO:0007669"/>
    <property type="project" value="InterPro"/>
</dbReference>